<sequence length="139" mass="16385">MDINNIITALDNDNNYSVANLSKAKIKCINNDILQKLQLPKETLKSYNEKLKNYRYIDDINNINMFSYIRYIKLNDPNNLTLKNPCKLYGIIEKKDKISLKCSIANKIFFCINYNEYLVFQKLSQQEEIILSIVDYLDK</sequence>
<dbReference type="AlphaFoldDB" id="A0A6C0KI42"/>
<dbReference type="EMBL" id="MN740883">
    <property type="protein sequence ID" value="QHU16467.1"/>
    <property type="molecule type" value="Genomic_DNA"/>
</dbReference>
<proteinExistence type="predicted"/>
<accession>A0A6C0KI42</accession>
<reference evidence="1" key="1">
    <citation type="journal article" date="2020" name="Nature">
        <title>Giant virus diversity and host interactions through global metagenomics.</title>
        <authorList>
            <person name="Schulz F."/>
            <person name="Roux S."/>
            <person name="Paez-Espino D."/>
            <person name="Jungbluth S."/>
            <person name="Walsh D.A."/>
            <person name="Denef V.J."/>
            <person name="McMahon K.D."/>
            <person name="Konstantinidis K.T."/>
            <person name="Eloe-Fadrosh E.A."/>
            <person name="Kyrpides N.C."/>
            <person name="Woyke T."/>
        </authorList>
    </citation>
    <scope>NUCLEOTIDE SEQUENCE</scope>
    <source>
        <strain evidence="1">GVMAG-S-3300011013-78</strain>
    </source>
</reference>
<organism evidence="1">
    <name type="scientific">viral metagenome</name>
    <dbReference type="NCBI Taxonomy" id="1070528"/>
    <lineage>
        <taxon>unclassified sequences</taxon>
        <taxon>metagenomes</taxon>
        <taxon>organismal metagenomes</taxon>
    </lineage>
</organism>
<evidence type="ECO:0000313" key="1">
    <source>
        <dbReference type="EMBL" id="QHU16467.1"/>
    </source>
</evidence>
<name>A0A6C0KI42_9ZZZZ</name>
<protein>
    <submittedName>
        <fullName evidence="1">Uncharacterized protein</fullName>
    </submittedName>
</protein>